<proteinExistence type="predicted"/>
<organism evidence="2 3">
    <name type="scientific">Mytilus edulis</name>
    <name type="common">Blue mussel</name>
    <dbReference type="NCBI Taxonomy" id="6550"/>
    <lineage>
        <taxon>Eukaryota</taxon>
        <taxon>Metazoa</taxon>
        <taxon>Spiralia</taxon>
        <taxon>Lophotrochozoa</taxon>
        <taxon>Mollusca</taxon>
        <taxon>Bivalvia</taxon>
        <taxon>Autobranchia</taxon>
        <taxon>Pteriomorphia</taxon>
        <taxon>Mytilida</taxon>
        <taxon>Mytiloidea</taxon>
        <taxon>Mytilidae</taxon>
        <taxon>Mytilinae</taxon>
        <taxon>Mytilus</taxon>
    </lineage>
</organism>
<keyword evidence="3" id="KW-1185">Reference proteome</keyword>
<evidence type="ECO:0000256" key="1">
    <source>
        <dbReference type="SAM" id="MobiDB-lite"/>
    </source>
</evidence>
<sequence>MADDKYSQRVRGKMASTGRSKKADRMRQMNTKETLRGEDHDYGAILGPISMVIGCGGKKINYCTNFKTTPNIDHDYTASSGKRRCLVQNNDMSFEYVFQKIADNNSDRDELQLPAEEDDILDLISDDESNKLNEAAAFFYTTPHKTKSSDELKLRESDEELELSC</sequence>
<feature type="region of interest" description="Disordered" evidence="1">
    <location>
        <begin position="1"/>
        <end position="29"/>
    </location>
</feature>
<dbReference type="AlphaFoldDB" id="A0A8S3R136"/>
<evidence type="ECO:0000313" key="3">
    <source>
        <dbReference type="Proteomes" id="UP000683360"/>
    </source>
</evidence>
<dbReference type="Proteomes" id="UP000683360">
    <property type="component" value="Unassembled WGS sequence"/>
</dbReference>
<protein>
    <submittedName>
        <fullName evidence="2">Uncharacterized protein</fullName>
    </submittedName>
</protein>
<name>A0A8S3R136_MYTED</name>
<reference evidence="2" key="1">
    <citation type="submission" date="2021-03" db="EMBL/GenBank/DDBJ databases">
        <authorList>
            <person name="Bekaert M."/>
        </authorList>
    </citation>
    <scope>NUCLEOTIDE SEQUENCE</scope>
</reference>
<dbReference type="EMBL" id="CAJPWZ010000755">
    <property type="protein sequence ID" value="CAG2200708.1"/>
    <property type="molecule type" value="Genomic_DNA"/>
</dbReference>
<comment type="caution">
    <text evidence="2">The sequence shown here is derived from an EMBL/GenBank/DDBJ whole genome shotgun (WGS) entry which is preliminary data.</text>
</comment>
<evidence type="ECO:0000313" key="2">
    <source>
        <dbReference type="EMBL" id="CAG2200708.1"/>
    </source>
</evidence>
<gene>
    <name evidence="2" type="ORF">MEDL_15351</name>
</gene>
<accession>A0A8S3R136</accession>